<dbReference type="HOGENOM" id="CLU_048417_1_0_0"/>
<dbReference type="STRING" id="886293.Sinac_1799"/>
<evidence type="ECO:0000313" key="2">
    <source>
        <dbReference type="Proteomes" id="UP000010798"/>
    </source>
</evidence>
<dbReference type="RefSeq" id="WP_015245334.1">
    <property type="nucleotide sequence ID" value="NC_019892.1"/>
</dbReference>
<accession>L0DBC8</accession>
<organism evidence="1 2">
    <name type="scientific">Singulisphaera acidiphila (strain ATCC BAA-1392 / DSM 18658 / VKM B-2454 / MOB10)</name>
    <dbReference type="NCBI Taxonomy" id="886293"/>
    <lineage>
        <taxon>Bacteria</taxon>
        <taxon>Pseudomonadati</taxon>
        <taxon>Planctomycetota</taxon>
        <taxon>Planctomycetia</taxon>
        <taxon>Isosphaerales</taxon>
        <taxon>Isosphaeraceae</taxon>
        <taxon>Singulisphaera</taxon>
    </lineage>
</organism>
<protein>
    <recommendedName>
        <fullName evidence="3">DUF1444 family protein</fullName>
    </recommendedName>
</protein>
<evidence type="ECO:0008006" key="3">
    <source>
        <dbReference type="Google" id="ProtNLM"/>
    </source>
</evidence>
<sequence length="414" mass="46116">MKRKKKSIRRVGLSLSKREFGQMMAALIHQFGEPSQPEYRAKDFSLVGATGKVLNLENAYQEYLLIPHQRRPKLIKAWIRTWFRDEQQVPESFAEARSNLLPDIRRRGTHECDLLEKQGGGKRAITRRVFAGHFALGVAYDWPESKLLVTDHRLSTWEVDLDDAIEVAVDNLRAISQEGFDEAAPGLWVSSWNDSYAPARILLPDVIERCSVRGSHVAMAPHANLLIVTGSEDVEGLERMASLAEESLAGPRPLSGIPLLAVGDGWTPFELPGTHPLAHRYQILRHQTLAGDYPRQGQLLDEGHARRGEDLVAAGVLSGPGGATIACWTEGVATLLPETMYLAFQSPDPGQADVTLHCLGAWDRVREVAGNLMEPQGLYPERHLIRSFPRPEQIEAIRGSGEAVLLELEREMRN</sequence>
<dbReference type="OrthoDB" id="259915at2"/>
<name>L0DBC8_SINAD</name>
<evidence type="ECO:0000313" key="1">
    <source>
        <dbReference type="EMBL" id="AGA26165.1"/>
    </source>
</evidence>
<dbReference type="AlphaFoldDB" id="L0DBC8"/>
<gene>
    <name evidence="1" type="ordered locus">Sinac_1799</name>
</gene>
<dbReference type="KEGG" id="saci:Sinac_1799"/>
<dbReference type="Proteomes" id="UP000010798">
    <property type="component" value="Chromosome"/>
</dbReference>
<dbReference type="eggNOG" id="COG4848">
    <property type="taxonomic scope" value="Bacteria"/>
</dbReference>
<keyword evidence="2" id="KW-1185">Reference proteome</keyword>
<proteinExistence type="predicted"/>
<dbReference type="EMBL" id="CP003364">
    <property type="protein sequence ID" value="AGA26165.1"/>
    <property type="molecule type" value="Genomic_DNA"/>
</dbReference>
<reference evidence="1 2" key="1">
    <citation type="submission" date="2012-02" db="EMBL/GenBank/DDBJ databases">
        <title>Complete sequence of chromosome of Singulisphaera acidiphila DSM 18658.</title>
        <authorList>
            <consortium name="US DOE Joint Genome Institute (JGI-PGF)"/>
            <person name="Lucas S."/>
            <person name="Copeland A."/>
            <person name="Lapidus A."/>
            <person name="Glavina del Rio T."/>
            <person name="Dalin E."/>
            <person name="Tice H."/>
            <person name="Bruce D."/>
            <person name="Goodwin L."/>
            <person name="Pitluck S."/>
            <person name="Peters L."/>
            <person name="Ovchinnikova G."/>
            <person name="Chertkov O."/>
            <person name="Kyrpides N."/>
            <person name="Mavromatis K."/>
            <person name="Ivanova N."/>
            <person name="Brettin T."/>
            <person name="Detter J.C."/>
            <person name="Han C."/>
            <person name="Larimer F."/>
            <person name="Land M."/>
            <person name="Hauser L."/>
            <person name="Markowitz V."/>
            <person name="Cheng J.-F."/>
            <person name="Hugenholtz P."/>
            <person name="Woyke T."/>
            <person name="Wu D."/>
            <person name="Tindall B."/>
            <person name="Pomrenke H."/>
            <person name="Brambilla E."/>
            <person name="Klenk H.-P."/>
            <person name="Eisen J.A."/>
        </authorList>
    </citation>
    <scope>NUCLEOTIDE SEQUENCE [LARGE SCALE GENOMIC DNA]</scope>
    <source>
        <strain evidence="2">ATCC BAA-1392 / DSM 18658 / VKM B-2454 / MOB10</strain>
    </source>
</reference>